<dbReference type="PROSITE" id="PS51257">
    <property type="entry name" value="PROKAR_LIPOPROTEIN"/>
    <property type="match status" value="1"/>
</dbReference>
<organism evidence="1 2">
    <name type="scientific">Algoriphagus antarcticus</name>
    <dbReference type="NCBI Taxonomy" id="238540"/>
    <lineage>
        <taxon>Bacteria</taxon>
        <taxon>Pseudomonadati</taxon>
        <taxon>Bacteroidota</taxon>
        <taxon>Cytophagia</taxon>
        <taxon>Cytophagales</taxon>
        <taxon>Cyclobacteriaceae</taxon>
        <taxon>Algoriphagus</taxon>
    </lineage>
</organism>
<evidence type="ECO:0000313" key="2">
    <source>
        <dbReference type="Proteomes" id="UP000256405"/>
    </source>
</evidence>
<sequence>MKNLLHLKFNKFLSILILSLSIVSCQSEYEKVEKRELASGNTVNEIFLGLELGMDKNNFYETCWDLNEKGVLTNGPGELSVEYQVELPSGNSGNMRFYPKFEENKIYLMPAEFAYDNWAPWNEELSSEKLLKDVVKLFEKWYGDGFFEVTNEDRSQIAWVKIDGNRRIRIFKKHISSVRAEISDLKIQKELAKEPA</sequence>
<proteinExistence type="predicted"/>
<name>A0A3E0D9R6_9BACT</name>
<dbReference type="Proteomes" id="UP000256405">
    <property type="component" value="Unassembled WGS sequence"/>
</dbReference>
<reference evidence="1 2" key="1">
    <citation type="submission" date="2018-08" db="EMBL/GenBank/DDBJ databases">
        <title>Genomic Encyclopedia of Archaeal and Bacterial Type Strains, Phase II (KMG-II): from individual species to whole genera.</title>
        <authorList>
            <person name="Goeker M."/>
        </authorList>
    </citation>
    <scope>NUCLEOTIDE SEQUENCE [LARGE SCALE GENOMIC DNA]</scope>
    <source>
        <strain evidence="1 2">DSM 15986</strain>
    </source>
</reference>
<comment type="caution">
    <text evidence="1">The sequence shown here is derived from an EMBL/GenBank/DDBJ whole genome shotgun (WGS) entry which is preliminary data.</text>
</comment>
<accession>A0A3E0D9R6</accession>
<gene>
    <name evidence="1" type="ORF">C8N25_13230</name>
</gene>
<dbReference type="AlphaFoldDB" id="A0A3E0D9R6"/>
<evidence type="ECO:0000313" key="1">
    <source>
        <dbReference type="EMBL" id="REG79400.1"/>
    </source>
</evidence>
<dbReference type="RefSeq" id="WP_086543378.1">
    <property type="nucleotide sequence ID" value="NZ_MSSW01000071.1"/>
</dbReference>
<dbReference type="OrthoDB" id="966030at2"/>
<dbReference type="EMBL" id="QUNF01000032">
    <property type="protein sequence ID" value="REG79400.1"/>
    <property type="molecule type" value="Genomic_DNA"/>
</dbReference>
<protein>
    <submittedName>
        <fullName evidence="1">Uncharacterized protein</fullName>
    </submittedName>
</protein>
<keyword evidence="2" id="KW-1185">Reference proteome</keyword>